<dbReference type="SUPFAM" id="SSF159664">
    <property type="entry name" value="CobE/GbiG C-terminal domain-like"/>
    <property type="match status" value="1"/>
</dbReference>
<evidence type="ECO:0000256" key="5">
    <source>
        <dbReference type="ARBA" id="ARBA00022691"/>
    </source>
</evidence>
<dbReference type="Proteomes" id="UP000261812">
    <property type="component" value="Chromosome"/>
</dbReference>
<dbReference type="InterPro" id="IPR021744">
    <property type="entry name" value="CbiG_N"/>
</dbReference>
<dbReference type="InterPro" id="IPR035996">
    <property type="entry name" value="4pyrrol_Methylase_sf"/>
</dbReference>
<gene>
    <name evidence="10" type="primary">cobJ</name>
    <name evidence="10" type="ORF">D3A95_12150</name>
</gene>
<evidence type="ECO:0000259" key="9">
    <source>
        <dbReference type="Pfam" id="PF11761"/>
    </source>
</evidence>
<proteinExistence type="predicted"/>
<dbReference type="InterPro" id="IPR006363">
    <property type="entry name" value="Cbl_synth_CobJ/CibH_dom"/>
</dbReference>
<dbReference type="NCBIfam" id="TIGR01466">
    <property type="entry name" value="cobJ_cbiH"/>
    <property type="match status" value="1"/>
</dbReference>
<evidence type="ECO:0000259" key="8">
    <source>
        <dbReference type="Pfam" id="PF11760"/>
    </source>
</evidence>
<organism evidence="10 11">
    <name type="scientific">Thermosynechococcus sichuanensis E542</name>
    <dbReference type="NCBI Taxonomy" id="2016101"/>
    <lineage>
        <taxon>Bacteria</taxon>
        <taxon>Bacillati</taxon>
        <taxon>Cyanobacteriota</taxon>
        <taxon>Cyanophyceae</taxon>
        <taxon>Acaryochloridales</taxon>
        <taxon>Thermosynechococcaceae</taxon>
        <taxon>Thermosynechococcus</taxon>
        <taxon>Thermosynechococcus sichuanensis</taxon>
    </lineage>
</organism>
<feature type="domain" description="Cobalamin synthesis G N-terminal" evidence="8">
    <location>
        <begin position="58"/>
        <end position="137"/>
    </location>
</feature>
<accession>A0A7D6JS61</accession>
<dbReference type="Gene3D" id="3.40.1010.10">
    <property type="entry name" value="Cobalt-precorrin-4 Transmethylase, Domain 1"/>
    <property type="match status" value="1"/>
</dbReference>
<keyword evidence="11" id="KW-1185">Reference proteome</keyword>
<dbReference type="InterPro" id="IPR051810">
    <property type="entry name" value="Precorrin_MeTrfase"/>
</dbReference>
<feature type="domain" description="CobE/GbiG C-terminal" evidence="7">
    <location>
        <begin position="229"/>
        <end position="352"/>
    </location>
</feature>
<evidence type="ECO:0000313" key="11">
    <source>
        <dbReference type="Proteomes" id="UP000261812"/>
    </source>
</evidence>
<dbReference type="GO" id="GO:0032259">
    <property type="term" value="P:methylation"/>
    <property type="evidence" value="ECO:0007669"/>
    <property type="project" value="UniProtKB-KW"/>
</dbReference>
<dbReference type="PANTHER" id="PTHR47036:SF1">
    <property type="entry name" value="COBALT-FACTOR III C(17)-METHYLTRANSFERASE-RELATED"/>
    <property type="match status" value="1"/>
</dbReference>
<evidence type="ECO:0000259" key="6">
    <source>
        <dbReference type="Pfam" id="PF00590"/>
    </source>
</evidence>
<dbReference type="CDD" id="cd11646">
    <property type="entry name" value="Precorrin_3B_C17_MT"/>
    <property type="match status" value="1"/>
</dbReference>
<keyword evidence="3 10" id="KW-0489">Methyltransferase</keyword>
<name>A0A7D6JS61_9CYAN</name>
<evidence type="ECO:0000256" key="3">
    <source>
        <dbReference type="ARBA" id="ARBA00022603"/>
    </source>
</evidence>
<dbReference type="AlphaFoldDB" id="A0A7D6JS61"/>
<feature type="domain" description="Cobalamin biosynthesis central region" evidence="9">
    <location>
        <begin position="143"/>
        <end position="226"/>
    </location>
</feature>
<dbReference type="GO" id="GO:0030789">
    <property type="term" value="F:precorrin-3B C17-methyltransferase activity"/>
    <property type="evidence" value="ECO:0007669"/>
    <property type="project" value="UniProtKB-EC"/>
</dbReference>
<dbReference type="SUPFAM" id="SSF159672">
    <property type="entry name" value="CbiG N-terminal domain-like"/>
    <property type="match status" value="1"/>
</dbReference>
<protein>
    <submittedName>
        <fullName evidence="10">Precorrin-3B C(17)-methyltransferase</fullName>
        <ecNumber evidence="10">2.1.1.131</ecNumber>
    </submittedName>
</protein>
<evidence type="ECO:0000256" key="2">
    <source>
        <dbReference type="ARBA" id="ARBA00022573"/>
    </source>
</evidence>
<evidence type="ECO:0000256" key="1">
    <source>
        <dbReference type="ARBA" id="ARBA00004953"/>
    </source>
</evidence>
<dbReference type="Pfam" id="PF11760">
    <property type="entry name" value="CbiG_N"/>
    <property type="match status" value="1"/>
</dbReference>
<comment type="pathway">
    <text evidence="1">Cofactor biosynthesis; adenosylcobalamin biosynthesis.</text>
</comment>
<keyword evidence="5" id="KW-0949">S-adenosyl-L-methionine</keyword>
<keyword evidence="2" id="KW-0169">Cobalamin biosynthesis</keyword>
<dbReference type="SUPFAM" id="SSF53790">
    <property type="entry name" value="Tetrapyrrole methylase"/>
    <property type="match status" value="1"/>
</dbReference>
<dbReference type="InterPro" id="IPR021745">
    <property type="entry name" value="CbiG_mid"/>
</dbReference>
<dbReference type="Gene3D" id="3.40.50.11220">
    <property type="match status" value="1"/>
</dbReference>
<sequence>MPRLDDFQPIGAIATTAQGLAQLERLVDTGISLTIWVPSHLASTHPRVQTYDRPLAAHLEKHWCHYQAWIFALACGAVVRLITPLLTHKQQDPAVCVLSEDGQWIVSLLGSHGAGGDRLCQVLAAAIGATPILTGASHAQGYFAVDTWGIALGWQRGAGDWNAIASQQAQGKPLHVYQTCGSSWWRTGLSSDHSLEFVSTPPLENAVWITEKALPPSLTSGVAWHPRVLWLGIGCERGTSAALIQQAIDQTLAQTGLSPLAIAGLASIDRKADEVGLCQVAEAHDWPSRWFSAQELAQVTVPTPSAIVAAEMGTPSVAEAAAVLASDGGHLIVPKQIYRQGGEPGAVTIAIAQSEREFIPRQGSLSLIGMGPGALDQLTFAARSALLAADILVGYALYLELLAPLRRPGQMVAAYAITQERQRAQAAIDLAQWGLNVAVVSSGDCGIYGMAGLVLELLAEAGISHLPVEVLPGVSAVNAAAARLGAPLMHDFCTISLSDRLTPWPVIQKRLRAAAEADFVTALYNPRSRDRQQQLVEAKAIFLEYRSPQTPLAIVRAAYRPEEHITLTTLGAFQPEAVDMFSLVLIGNASTRRFHDWLITPRGYLASIWQA</sequence>
<dbReference type="InterPro" id="IPR038029">
    <property type="entry name" value="GbiG_N_sf"/>
</dbReference>
<dbReference type="Gene3D" id="3.30.950.10">
    <property type="entry name" value="Methyltransferase, Cobalt-precorrin-4 Transmethylase, Domain 2"/>
    <property type="match status" value="1"/>
</dbReference>
<evidence type="ECO:0000259" key="7">
    <source>
        <dbReference type="Pfam" id="PF01890"/>
    </source>
</evidence>
<dbReference type="GO" id="GO:0009236">
    <property type="term" value="P:cobalamin biosynthetic process"/>
    <property type="evidence" value="ECO:0007669"/>
    <property type="project" value="UniProtKB-UniPathway"/>
</dbReference>
<feature type="domain" description="Tetrapyrrole methylase" evidence="6">
    <location>
        <begin position="365"/>
        <end position="572"/>
    </location>
</feature>
<dbReference type="UniPathway" id="UPA00148"/>
<dbReference type="Pfam" id="PF01890">
    <property type="entry name" value="CbiG_C"/>
    <property type="match status" value="1"/>
</dbReference>
<evidence type="ECO:0000313" key="10">
    <source>
        <dbReference type="EMBL" id="QLL29537.1"/>
    </source>
</evidence>
<dbReference type="EC" id="2.1.1.131" evidence="10"/>
<dbReference type="InterPro" id="IPR002750">
    <property type="entry name" value="CobE/GbiG_C"/>
</dbReference>
<dbReference type="EMBL" id="CP032152">
    <property type="protein sequence ID" value="QLL29537.1"/>
    <property type="molecule type" value="Genomic_DNA"/>
</dbReference>
<dbReference type="Gene3D" id="3.30.420.180">
    <property type="entry name" value="CobE/GbiG C-terminal domain"/>
    <property type="match status" value="1"/>
</dbReference>
<evidence type="ECO:0000256" key="4">
    <source>
        <dbReference type="ARBA" id="ARBA00022679"/>
    </source>
</evidence>
<dbReference type="KEGG" id="tsq:D3A95_12150"/>
<dbReference type="Pfam" id="PF00590">
    <property type="entry name" value="TP_methylase"/>
    <property type="match status" value="1"/>
</dbReference>
<dbReference type="PANTHER" id="PTHR47036">
    <property type="entry name" value="COBALT-FACTOR III C(17)-METHYLTRANSFERASE-RELATED"/>
    <property type="match status" value="1"/>
</dbReference>
<dbReference type="InterPro" id="IPR000878">
    <property type="entry name" value="4pyrrol_Mease"/>
</dbReference>
<keyword evidence="4 10" id="KW-0808">Transferase</keyword>
<dbReference type="RefSeq" id="WP_181495223.1">
    <property type="nucleotide sequence ID" value="NZ_CP032152.1"/>
</dbReference>
<dbReference type="Pfam" id="PF11761">
    <property type="entry name" value="CbiG_mid"/>
    <property type="match status" value="1"/>
</dbReference>
<dbReference type="InterPro" id="IPR036518">
    <property type="entry name" value="CobE/GbiG_C_sf"/>
</dbReference>
<dbReference type="InterPro" id="IPR014776">
    <property type="entry name" value="4pyrrole_Mease_sub2"/>
</dbReference>
<dbReference type="InterPro" id="IPR014777">
    <property type="entry name" value="4pyrrole_Mease_sub1"/>
</dbReference>
<reference evidence="11" key="1">
    <citation type="submission" date="2018-09" db="EMBL/GenBank/DDBJ databases">
        <title>Complete genome sequence of thermophilic cyanobacteria strain Thermosynechococcus elongatus PKUAC-SCTE542.</title>
        <authorList>
            <person name="Liang Y."/>
            <person name="Tang J."/>
            <person name="Daroch M."/>
        </authorList>
    </citation>
    <scope>NUCLEOTIDE SEQUENCE [LARGE SCALE GENOMIC DNA]</scope>
    <source>
        <strain evidence="11">E542</strain>
    </source>
</reference>